<name>A0AAE0VVE5_9BIVA</name>
<evidence type="ECO:0000313" key="2">
    <source>
        <dbReference type="Proteomes" id="UP001195483"/>
    </source>
</evidence>
<protein>
    <submittedName>
        <fullName evidence="1">Uncharacterized protein</fullName>
    </submittedName>
</protein>
<organism evidence="1 2">
    <name type="scientific">Potamilus streckersoni</name>
    <dbReference type="NCBI Taxonomy" id="2493646"/>
    <lineage>
        <taxon>Eukaryota</taxon>
        <taxon>Metazoa</taxon>
        <taxon>Spiralia</taxon>
        <taxon>Lophotrochozoa</taxon>
        <taxon>Mollusca</taxon>
        <taxon>Bivalvia</taxon>
        <taxon>Autobranchia</taxon>
        <taxon>Heteroconchia</taxon>
        <taxon>Palaeoheterodonta</taxon>
        <taxon>Unionida</taxon>
        <taxon>Unionoidea</taxon>
        <taxon>Unionidae</taxon>
        <taxon>Ambleminae</taxon>
        <taxon>Lampsilini</taxon>
        <taxon>Potamilus</taxon>
    </lineage>
</organism>
<sequence length="154" mass="17452">MDILKDFKHHQNSSTTIGNCVKSLGFPCILTVKKDNFNSEVYDLENESLELCPGTVIKLFAELSLPSVRLRIEKIKDTKNVGKERGKEFLSDRSPFEGSEINIPLNFKGNVKRLRNTEIGRKYEDISKPVFSTFLNISMNSGNIAQFGNKTYKS</sequence>
<gene>
    <name evidence="1" type="ORF">CHS0354_019375</name>
</gene>
<dbReference type="AlphaFoldDB" id="A0AAE0VVE5"/>
<comment type="caution">
    <text evidence="1">The sequence shown here is derived from an EMBL/GenBank/DDBJ whole genome shotgun (WGS) entry which is preliminary data.</text>
</comment>
<reference evidence="1" key="2">
    <citation type="journal article" date="2021" name="Genome Biol. Evol.">
        <title>Developing a high-quality reference genome for a parasitic bivalve with doubly uniparental inheritance (Bivalvia: Unionida).</title>
        <authorList>
            <person name="Smith C.H."/>
        </authorList>
    </citation>
    <scope>NUCLEOTIDE SEQUENCE</scope>
    <source>
        <strain evidence="1">CHS0354</strain>
        <tissue evidence="1">Mantle</tissue>
    </source>
</reference>
<reference evidence="1" key="1">
    <citation type="journal article" date="2021" name="Genome Biol. Evol.">
        <title>A High-Quality Reference Genome for a Parasitic Bivalve with Doubly Uniparental Inheritance (Bivalvia: Unionida).</title>
        <authorList>
            <person name="Smith C.H."/>
        </authorList>
    </citation>
    <scope>NUCLEOTIDE SEQUENCE</scope>
    <source>
        <strain evidence="1">CHS0354</strain>
    </source>
</reference>
<reference evidence="1" key="3">
    <citation type="submission" date="2023-05" db="EMBL/GenBank/DDBJ databases">
        <authorList>
            <person name="Smith C.H."/>
        </authorList>
    </citation>
    <scope>NUCLEOTIDE SEQUENCE</scope>
    <source>
        <strain evidence="1">CHS0354</strain>
        <tissue evidence="1">Mantle</tissue>
    </source>
</reference>
<keyword evidence="2" id="KW-1185">Reference proteome</keyword>
<dbReference type="EMBL" id="JAEAOA010001195">
    <property type="protein sequence ID" value="KAK3592108.1"/>
    <property type="molecule type" value="Genomic_DNA"/>
</dbReference>
<accession>A0AAE0VVE5</accession>
<dbReference type="Proteomes" id="UP001195483">
    <property type="component" value="Unassembled WGS sequence"/>
</dbReference>
<evidence type="ECO:0000313" key="1">
    <source>
        <dbReference type="EMBL" id="KAK3592108.1"/>
    </source>
</evidence>
<proteinExistence type="predicted"/>